<evidence type="ECO:0000313" key="3">
    <source>
        <dbReference type="Proteomes" id="UP000799423"/>
    </source>
</evidence>
<dbReference type="Proteomes" id="UP000799423">
    <property type="component" value="Unassembled WGS sequence"/>
</dbReference>
<proteinExistence type="predicted"/>
<evidence type="ECO:0000256" key="1">
    <source>
        <dbReference type="SAM" id="MobiDB-lite"/>
    </source>
</evidence>
<reference evidence="2" key="1">
    <citation type="submission" date="2020-01" db="EMBL/GenBank/DDBJ databases">
        <authorList>
            <consortium name="DOE Joint Genome Institute"/>
            <person name="Haridas S."/>
            <person name="Albert R."/>
            <person name="Binder M."/>
            <person name="Bloem J."/>
            <person name="Labutti K."/>
            <person name="Salamov A."/>
            <person name="Andreopoulos B."/>
            <person name="Baker S.E."/>
            <person name="Barry K."/>
            <person name="Bills G."/>
            <person name="Bluhm B.H."/>
            <person name="Cannon C."/>
            <person name="Castanera R."/>
            <person name="Culley D.E."/>
            <person name="Daum C."/>
            <person name="Ezra D."/>
            <person name="Gonzalez J.B."/>
            <person name="Henrissat B."/>
            <person name="Kuo A."/>
            <person name="Liang C."/>
            <person name="Lipzen A."/>
            <person name="Lutzoni F."/>
            <person name="Magnuson J."/>
            <person name="Mondo S."/>
            <person name="Nolan M."/>
            <person name="Ohm R."/>
            <person name="Pangilinan J."/>
            <person name="Park H.-J."/>
            <person name="Ramirez L."/>
            <person name="Alfaro M."/>
            <person name="Sun H."/>
            <person name="Tritt A."/>
            <person name="Yoshinaga Y."/>
            <person name="Zwiers L.-H."/>
            <person name="Turgeon B.G."/>
            <person name="Goodwin S.B."/>
            <person name="Spatafora J.W."/>
            <person name="Crous P.W."/>
            <person name="Grigoriev I.V."/>
        </authorList>
    </citation>
    <scope>NUCLEOTIDE SEQUENCE</scope>
    <source>
        <strain evidence="2">IPT5</strain>
    </source>
</reference>
<dbReference type="AlphaFoldDB" id="A0A6A7BLM9"/>
<name>A0A6A7BLM9_9PLEO</name>
<sequence length="111" mass="12222">MMLVSQKTPSPPTLYQTCTISILLIVTWVKSGMSCDHVDHVAIMNPVSQRQWVADPKSLELDTNPSRLLPPPAGPARLPLTCQILRIPTPASPLSAFRPRYLSKSSSTSHF</sequence>
<dbReference type="EMBL" id="MU006289">
    <property type="protein sequence ID" value="KAF2856331.1"/>
    <property type="molecule type" value="Genomic_DNA"/>
</dbReference>
<gene>
    <name evidence="2" type="ORF">T440DRAFT_105522</name>
</gene>
<evidence type="ECO:0000313" key="2">
    <source>
        <dbReference type="EMBL" id="KAF2856331.1"/>
    </source>
</evidence>
<feature type="region of interest" description="Disordered" evidence="1">
    <location>
        <begin position="91"/>
        <end position="111"/>
    </location>
</feature>
<organism evidence="2 3">
    <name type="scientific">Plenodomus tracheiphilus IPT5</name>
    <dbReference type="NCBI Taxonomy" id="1408161"/>
    <lineage>
        <taxon>Eukaryota</taxon>
        <taxon>Fungi</taxon>
        <taxon>Dikarya</taxon>
        <taxon>Ascomycota</taxon>
        <taxon>Pezizomycotina</taxon>
        <taxon>Dothideomycetes</taxon>
        <taxon>Pleosporomycetidae</taxon>
        <taxon>Pleosporales</taxon>
        <taxon>Pleosporineae</taxon>
        <taxon>Leptosphaeriaceae</taxon>
        <taxon>Plenodomus</taxon>
    </lineage>
</organism>
<protein>
    <submittedName>
        <fullName evidence="2">Uncharacterized protein</fullName>
    </submittedName>
</protein>
<accession>A0A6A7BLM9</accession>
<keyword evidence="3" id="KW-1185">Reference proteome</keyword>